<keyword evidence="9" id="KW-1185">Reference proteome</keyword>
<keyword evidence="6" id="KW-0378">Hydrolase</keyword>
<dbReference type="Gene3D" id="3.10.50.10">
    <property type="match status" value="1"/>
</dbReference>
<feature type="signal peptide" evidence="4">
    <location>
        <begin position="1"/>
        <end position="20"/>
    </location>
</feature>
<reference evidence="7 9" key="2">
    <citation type="submission" date="2019-03" db="EMBL/GenBank/DDBJ databases">
        <title>Genomic Encyclopedia of Type Strains, Phase IV (KMG-IV): sequencing the most valuable type-strain genomes for metagenomic binning, comparative biology and taxonomic classification.</title>
        <authorList>
            <person name="Goeker M."/>
        </authorList>
    </citation>
    <scope>NUCLEOTIDE SEQUENCE [LARGE SCALE GENOMIC DNA]</scope>
    <source>
        <strain evidence="7 9">DSM 3764</strain>
    </source>
</reference>
<evidence type="ECO:0000313" key="8">
    <source>
        <dbReference type="Proteomes" id="UP000255108"/>
    </source>
</evidence>
<keyword evidence="3" id="KW-0624">Polysaccharide degradation</keyword>
<dbReference type="InterPro" id="IPR050314">
    <property type="entry name" value="Glycosyl_Hydrlase_18"/>
</dbReference>
<dbReference type="EMBL" id="SMBT01000011">
    <property type="protein sequence ID" value="TCU83686.1"/>
    <property type="molecule type" value="Genomic_DNA"/>
</dbReference>
<evidence type="ECO:0000313" key="6">
    <source>
        <dbReference type="EMBL" id="STQ91807.1"/>
    </source>
</evidence>
<feature type="chain" id="PRO_5017036109" description="chitinase" evidence="4">
    <location>
        <begin position="21"/>
        <end position="410"/>
    </location>
</feature>
<dbReference type="PROSITE" id="PS51257">
    <property type="entry name" value="PROKAR_LIPOPROTEIN"/>
    <property type="match status" value="1"/>
</dbReference>
<dbReference type="GO" id="GO:0005975">
    <property type="term" value="P:carbohydrate metabolic process"/>
    <property type="evidence" value="ECO:0007669"/>
    <property type="project" value="InterPro"/>
</dbReference>
<dbReference type="GO" id="GO:0006032">
    <property type="term" value="P:chitin catabolic process"/>
    <property type="evidence" value="ECO:0007669"/>
    <property type="project" value="UniProtKB-KW"/>
</dbReference>
<reference evidence="6 8" key="1">
    <citation type="submission" date="2018-06" db="EMBL/GenBank/DDBJ databases">
        <authorList>
            <consortium name="Pathogen Informatics"/>
            <person name="Doyle S."/>
        </authorList>
    </citation>
    <scope>NUCLEOTIDE SEQUENCE [LARGE SCALE GENOMIC DNA]</scope>
    <source>
        <strain evidence="6 8">NCTC11159</strain>
    </source>
</reference>
<evidence type="ECO:0000313" key="7">
    <source>
        <dbReference type="EMBL" id="TCU83686.1"/>
    </source>
</evidence>
<evidence type="ECO:0000256" key="4">
    <source>
        <dbReference type="SAM" id="SignalP"/>
    </source>
</evidence>
<sequence>MKKILIAFAAASLLGACASAPSKNTAASAEPVIPTVKSHNKQVVAYIRTWPIGSTPKDMDMGRRWRASDIQGNQLTTLNLSFGLIRNGTEVYIKDLEPQPNSDKTATIAPFANMWDEVAKLQSQYPHLKVNVSIGGWGADGFSQLARTPESREKFIANVIKLIDEHNLAGIDYDWEYPVGPDWLPIAKDPSDKENYPRLLEETKAAFNKHGEKTGKQYQLSVAVPAAAWFLQNIDVARVAKSVDFMKVMAYDFAGSWSKKTSHHTNLYQNKADPEGGGWSTDQAMNLYLDAGVKPEKLLMGSAFYGRAWQGVAAANNGLFNAYKKAAYDDGITWQDIKALKAKGATRYWDPVAKAPWLFDGDLMVTYEDQESLKYKAQYIKQKRLGGIMVWEYAHDMDSELPRVINESLM</sequence>
<evidence type="ECO:0000256" key="2">
    <source>
        <dbReference type="ARBA" id="ARBA00012729"/>
    </source>
</evidence>
<protein>
    <recommendedName>
        <fullName evidence="2">chitinase</fullName>
        <ecNumber evidence="2">3.2.1.14</ecNumber>
    </recommendedName>
</protein>
<organism evidence="6 8">
    <name type="scientific">Iodobacter fluviatilis</name>
    <dbReference type="NCBI Taxonomy" id="537"/>
    <lineage>
        <taxon>Bacteria</taxon>
        <taxon>Pseudomonadati</taxon>
        <taxon>Pseudomonadota</taxon>
        <taxon>Betaproteobacteria</taxon>
        <taxon>Neisseriales</taxon>
        <taxon>Chitinibacteraceae</taxon>
        <taxon>Iodobacter</taxon>
    </lineage>
</organism>
<dbReference type="EMBL" id="UGHR01000001">
    <property type="protein sequence ID" value="STQ91807.1"/>
    <property type="molecule type" value="Genomic_DNA"/>
</dbReference>
<dbReference type="InterPro" id="IPR011583">
    <property type="entry name" value="Chitinase_II/V-like_cat"/>
</dbReference>
<dbReference type="Proteomes" id="UP000295794">
    <property type="component" value="Unassembled WGS sequence"/>
</dbReference>
<dbReference type="GO" id="GO:0008843">
    <property type="term" value="F:endochitinase activity"/>
    <property type="evidence" value="ECO:0007669"/>
    <property type="project" value="UniProtKB-EC"/>
</dbReference>
<dbReference type="Pfam" id="PF00704">
    <property type="entry name" value="Glyco_hydro_18"/>
    <property type="match status" value="1"/>
</dbReference>
<dbReference type="CDD" id="cd06548">
    <property type="entry name" value="GH18_chitinase"/>
    <property type="match status" value="1"/>
</dbReference>
<evidence type="ECO:0000313" key="9">
    <source>
        <dbReference type="Proteomes" id="UP000295794"/>
    </source>
</evidence>
<keyword evidence="3" id="KW-0119">Carbohydrate metabolism</keyword>
<dbReference type="PANTHER" id="PTHR11177">
    <property type="entry name" value="CHITINASE"/>
    <property type="match status" value="1"/>
</dbReference>
<dbReference type="RefSeq" id="WP_115227984.1">
    <property type="nucleotide sequence ID" value="NZ_CAWOLO010000011.1"/>
</dbReference>
<dbReference type="EC" id="3.2.1.14" evidence="2"/>
<evidence type="ECO:0000256" key="3">
    <source>
        <dbReference type="ARBA" id="ARBA00023024"/>
    </source>
</evidence>
<comment type="catalytic activity">
    <reaction evidence="1">
        <text>Random endo-hydrolysis of N-acetyl-beta-D-glucosaminide (1-&gt;4)-beta-linkages in chitin and chitodextrins.</text>
        <dbReference type="EC" id="3.2.1.14"/>
    </reaction>
</comment>
<dbReference type="InterPro" id="IPR001223">
    <property type="entry name" value="Glyco_hydro18_cat"/>
</dbReference>
<dbReference type="Proteomes" id="UP000255108">
    <property type="component" value="Unassembled WGS sequence"/>
</dbReference>
<accession>A0A377QAF7</accession>
<gene>
    <name evidence="6" type="primary">chiA1_1</name>
    <name evidence="7" type="ORF">EV682_11146</name>
    <name evidence="6" type="ORF">NCTC11159_02889</name>
</gene>
<dbReference type="GO" id="GO:0008061">
    <property type="term" value="F:chitin binding"/>
    <property type="evidence" value="ECO:0007669"/>
    <property type="project" value="InterPro"/>
</dbReference>
<dbReference type="SMART" id="SM00636">
    <property type="entry name" value="Glyco_18"/>
    <property type="match status" value="1"/>
</dbReference>
<dbReference type="SUPFAM" id="SSF54556">
    <property type="entry name" value="Chitinase insertion domain"/>
    <property type="match status" value="1"/>
</dbReference>
<evidence type="ECO:0000259" key="5">
    <source>
        <dbReference type="PROSITE" id="PS51910"/>
    </source>
</evidence>
<dbReference type="PANTHER" id="PTHR11177:SF317">
    <property type="entry name" value="CHITINASE 12-RELATED"/>
    <property type="match status" value="1"/>
</dbReference>
<keyword evidence="6" id="KW-0326">Glycosidase</keyword>
<evidence type="ECO:0000256" key="1">
    <source>
        <dbReference type="ARBA" id="ARBA00000822"/>
    </source>
</evidence>
<dbReference type="SUPFAM" id="SSF51445">
    <property type="entry name" value="(Trans)glycosidases"/>
    <property type="match status" value="1"/>
</dbReference>
<dbReference type="Gene3D" id="3.20.20.80">
    <property type="entry name" value="Glycosidases"/>
    <property type="match status" value="1"/>
</dbReference>
<feature type="domain" description="GH18" evidence="5">
    <location>
        <begin position="41"/>
        <end position="410"/>
    </location>
</feature>
<dbReference type="InterPro" id="IPR029070">
    <property type="entry name" value="Chitinase_insertion_sf"/>
</dbReference>
<name>A0A377QAF7_9NEIS</name>
<dbReference type="OrthoDB" id="8573752at2"/>
<dbReference type="AlphaFoldDB" id="A0A377QAF7"/>
<keyword evidence="3" id="KW-0146">Chitin degradation</keyword>
<keyword evidence="4" id="KW-0732">Signal</keyword>
<dbReference type="PROSITE" id="PS51910">
    <property type="entry name" value="GH18_2"/>
    <property type="match status" value="1"/>
</dbReference>
<proteinExistence type="predicted"/>
<dbReference type="InterPro" id="IPR017853">
    <property type="entry name" value="GH"/>
</dbReference>